<sequence>MPKKRRTIEEKLGSVMAGFAPEANIAAICYKHQVFQSLFYKWLYAFQ</sequence>
<accession>A0A9X7J419</accession>
<keyword evidence="2" id="KW-1185">Reference proteome</keyword>
<proteinExistence type="predicted"/>
<dbReference type="Proteomes" id="UP000239430">
    <property type="component" value="Unassembled WGS sequence"/>
</dbReference>
<dbReference type="AlphaFoldDB" id="A0A9X7J419"/>
<protein>
    <recommendedName>
        <fullName evidence="3">Transposase</fullName>
    </recommendedName>
</protein>
<gene>
    <name evidence="1" type="ORF">MOST_09350</name>
</gene>
<comment type="caution">
    <text evidence="1">The sequence shown here is derived from an EMBL/GenBank/DDBJ whole genome shotgun (WGS) entry which is preliminary data.</text>
</comment>
<dbReference type="GO" id="GO:0043565">
    <property type="term" value="F:sequence-specific DNA binding"/>
    <property type="evidence" value="ECO:0007669"/>
    <property type="project" value="InterPro"/>
</dbReference>
<dbReference type="InterPro" id="IPR010921">
    <property type="entry name" value="Trp_repressor/repl_initiator"/>
</dbReference>
<dbReference type="SUPFAM" id="SSF48295">
    <property type="entry name" value="TrpR-like"/>
    <property type="match status" value="1"/>
</dbReference>
<organism evidence="1 2">
    <name type="scientific">Neomoorella stamsii</name>
    <dbReference type="NCBI Taxonomy" id="1266720"/>
    <lineage>
        <taxon>Bacteria</taxon>
        <taxon>Bacillati</taxon>
        <taxon>Bacillota</taxon>
        <taxon>Clostridia</taxon>
        <taxon>Neomoorellales</taxon>
        <taxon>Neomoorellaceae</taxon>
        <taxon>Neomoorella</taxon>
    </lineage>
</organism>
<reference evidence="1 2" key="1">
    <citation type="submission" date="2018-03" db="EMBL/GenBank/DDBJ databases">
        <title>Genome sequence of Moorella stamsii DSM 26217.</title>
        <authorList>
            <person name="Poehlein A."/>
            <person name="Daniel R."/>
        </authorList>
    </citation>
    <scope>NUCLEOTIDE SEQUENCE [LARGE SCALE GENOMIC DNA]</scope>
    <source>
        <strain evidence="2">DSM 26217</strain>
    </source>
</reference>
<evidence type="ECO:0008006" key="3">
    <source>
        <dbReference type="Google" id="ProtNLM"/>
    </source>
</evidence>
<dbReference type="EMBL" id="PVXL01000027">
    <property type="protein sequence ID" value="PRR74827.1"/>
    <property type="molecule type" value="Genomic_DNA"/>
</dbReference>
<evidence type="ECO:0000313" key="2">
    <source>
        <dbReference type="Proteomes" id="UP000239430"/>
    </source>
</evidence>
<evidence type="ECO:0000313" key="1">
    <source>
        <dbReference type="EMBL" id="PRR74827.1"/>
    </source>
</evidence>
<name>A0A9X7J419_9FIRM</name>
<dbReference type="RefSeq" id="WP_129588657.1">
    <property type="nucleotide sequence ID" value="NZ_PVXL01000027.1"/>
</dbReference>